<gene>
    <name evidence="1" type="ORF">BV25DRAFT_1827056</name>
</gene>
<comment type="caution">
    <text evidence="1">The sequence shown here is derived from an EMBL/GenBank/DDBJ whole genome shotgun (WGS) entry which is preliminary data.</text>
</comment>
<organism evidence="1 2">
    <name type="scientific">Artomyces pyxidatus</name>
    <dbReference type="NCBI Taxonomy" id="48021"/>
    <lineage>
        <taxon>Eukaryota</taxon>
        <taxon>Fungi</taxon>
        <taxon>Dikarya</taxon>
        <taxon>Basidiomycota</taxon>
        <taxon>Agaricomycotina</taxon>
        <taxon>Agaricomycetes</taxon>
        <taxon>Russulales</taxon>
        <taxon>Auriscalpiaceae</taxon>
        <taxon>Artomyces</taxon>
    </lineage>
</organism>
<sequence length="233" mass="23707">MSEDTETPQELIDINMFPPPKEMSAPPTPVLPSPPSAPTHSPSHNPAPSPPQSVPTPDVPIKPAESPAELSRQPSLTAAAMSAFVVPTPALSRTTSLDLSVPSAFAPSLPGSFSFTSASASFTTTSTTFSSSPFATPSSSFTSAPQPSPFAPSPFAPAAAEAYVTAPMPFRPTKTFDIPTAPTPPSSQSNAATPAPLTYDSFWNTHSTASGWRRTVGTGSGAATPIAGGAAKG</sequence>
<name>A0ACB8SYE4_9AGAM</name>
<reference evidence="1" key="1">
    <citation type="submission" date="2021-03" db="EMBL/GenBank/DDBJ databases">
        <authorList>
            <consortium name="DOE Joint Genome Institute"/>
            <person name="Ahrendt S."/>
            <person name="Looney B.P."/>
            <person name="Miyauchi S."/>
            <person name="Morin E."/>
            <person name="Drula E."/>
            <person name="Courty P.E."/>
            <person name="Chicoki N."/>
            <person name="Fauchery L."/>
            <person name="Kohler A."/>
            <person name="Kuo A."/>
            <person name="Labutti K."/>
            <person name="Pangilinan J."/>
            <person name="Lipzen A."/>
            <person name="Riley R."/>
            <person name="Andreopoulos W."/>
            <person name="He G."/>
            <person name="Johnson J."/>
            <person name="Barry K.W."/>
            <person name="Grigoriev I.V."/>
            <person name="Nagy L."/>
            <person name="Hibbett D."/>
            <person name="Henrissat B."/>
            <person name="Matheny P.B."/>
            <person name="Labbe J."/>
            <person name="Martin F."/>
        </authorList>
    </citation>
    <scope>NUCLEOTIDE SEQUENCE</scope>
    <source>
        <strain evidence="1">HHB10654</strain>
    </source>
</reference>
<proteinExistence type="predicted"/>
<keyword evidence="2" id="KW-1185">Reference proteome</keyword>
<dbReference type="EMBL" id="MU277214">
    <property type="protein sequence ID" value="KAI0061180.1"/>
    <property type="molecule type" value="Genomic_DNA"/>
</dbReference>
<evidence type="ECO:0000313" key="1">
    <source>
        <dbReference type="EMBL" id="KAI0061180.1"/>
    </source>
</evidence>
<dbReference type="Proteomes" id="UP000814140">
    <property type="component" value="Unassembled WGS sequence"/>
</dbReference>
<reference evidence="1" key="2">
    <citation type="journal article" date="2022" name="New Phytol.">
        <title>Evolutionary transition to the ectomycorrhizal habit in the genomes of a hyperdiverse lineage of mushroom-forming fungi.</title>
        <authorList>
            <person name="Looney B."/>
            <person name="Miyauchi S."/>
            <person name="Morin E."/>
            <person name="Drula E."/>
            <person name="Courty P.E."/>
            <person name="Kohler A."/>
            <person name="Kuo A."/>
            <person name="LaButti K."/>
            <person name="Pangilinan J."/>
            <person name="Lipzen A."/>
            <person name="Riley R."/>
            <person name="Andreopoulos W."/>
            <person name="He G."/>
            <person name="Johnson J."/>
            <person name="Nolan M."/>
            <person name="Tritt A."/>
            <person name="Barry K.W."/>
            <person name="Grigoriev I.V."/>
            <person name="Nagy L.G."/>
            <person name="Hibbett D."/>
            <person name="Henrissat B."/>
            <person name="Matheny P.B."/>
            <person name="Labbe J."/>
            <person name="Martin F.M."/>
        </authorList>
    </citation>
    <scope>NUCLEOTIDE SEQUENCE</scope>
    <source>
        <strain evidence="1">HHB10654</strain>
    </source>
</reference>
<accession>A0ACB8SYE4</accession>
<protein>
    <submittedName>
        <fullName evidence="1">Uncharacterized protein</fullName>
    </submittedName>
</protein>
<evidence type="ECO:0000313" key="2">
    <source>
        <dbReference type="Proteomes" id="UP000814140"/>
    </source>
</evidence>